<organism evidence="3 4">
    <name type="scientific">Quadrisphaera setariae</name>
    <dbReference type="NCBI Taxonomy" id="2593304"/>
    <lineage>
        <taxon>Bacteria</taxon>
        <taxon>Bacillati</taxon>
        <taxon>Actinomycetota</taxon>
        <taxon>Actinomycetes</taxon>
        <taxon>Kineosporiales</taxon>
        <taxon>Kineosporiaceae</taxon>
        <taxon>Quadrisphaera</taxon>
    </lineage>
</organism>
<dbReference type="Proteomes" id="UP000321234">
    <property type="component" value="Unassembled WGS sequence"/>
</dbReference>
<evidence type="ECO:0000256" key="2">
    <source>
        <dbReference type="SAM" id="Phobius"/>
    </source>
</evidence>
<feature type="compositionally biased region" description="Low complexity" evidence="1">
    <location>
        <begin position="25"/>
        <end position="35"/>
    </location>
</feature>
<name>A0A5C8ZEU4_9ACTN</name>
<proteinExistence type="predicted"/>
<evidence type="ECO:0000313" key="3">
    <source>
        <dbReference type="EMBL" id="TXR56575.1"/>
    </source>
</evidence>
<dbReference type="EMBL" id="VKAC01000004">
    <property type="protein sequence ID" value="TXR56575.1"/>
    <property type="molecule type" value="Genomic_DNA"/>
</dbReference>
<gene>
    <name evidence="3" type="ORF">FMM08_07230</name>
</gene>
<dbReference type="OrthoDB" id="5197944at2"/>
<keyword evidence="4" id="KW-1185">Reference proteome</keyword>
<keyword evidence="2" id="KW-1133">Transmembrane helix</keyword>
<reference evidence="3 4" key="1">
    <citation type="submission" date="2019-07" db="EMBL/GenBank/DDBJ databases">
        <title>Quadrisphaera sp. strain DD2A genome sequencing and assembly.</title>
        <authorList>
            <person name="Kim I."/>
        </authorList>
    </citation>
    <scope>NUCLEOTIDE SEQUENCE [LARGE SCALE GENOMIC DNA]</scope>
    <source>
        <strain evidence="3 4">DD2A</strain>
    </source>
</reference>
<dbReference type="RefSeq" id="WP_147925704.1">
    <property type="nucleotide sequence ID" value="NZ_VKAC01000004.1"/>
</dbReference>
<feature type="region of interest" description="Disordered" evidence="1">
    <location>
        <begin position="1"/>
        <end position="75"/>
    </location>
</feature>
<feature type="compositionally biased region" description="Basic and acidic residues" evidence="1">
    <location>
        <begin position="39"/>
        <end position="48"/>
    </location>
</feature>
<feature type="transmembrane region" description="Helical" evidence="2">
    <location>
        <begin position="78"/>
        <end position="102"/>
    </location>
</feature>
<evidence type="ECO:0008006" key="5">
    <source>
        <dbReference type="Google" id="ProtNLM"/>
    </source>
</evidence>
<comment type="caution">
    <text evidence="3">The sequence shown here is derived from an EMBL/GenBank/DDBJ whole genome shotgun (WGS) entry which is preliminary data.</text>
</comment>
<protein>
    <recommendedName>
        <fullName evidence="5">PknH-like extracellular domain-containing protein</fullName>
    </recommendedName>
</protein>
<evidence type="ECO:0000313" key="4">
    <source>
        <dbReference type="Proteomes" id="UP000321234"/>
    </source>
</evidence>
<evidence type="ECO:0000256" key="1">
    <source>
        <dbReference type="SAM" id="MobiDB-lite"/>
    </source>
</evidence>
<dbReference type="AlphaFoldDB" id="A0A5C8ZEU4"/>
<accession>A0A5C8ZEU4</accession>
<keyword evidence="2" id="KW-0472">Membrane</keyword>
<keyword evidence="2" id="KW-0812">Transmembrane</keyword>
<sequence>MNTDDRVPSDQPVQDLDRDDDARGARSGAAAPSSSFEAGLREALRGVDGESGARPLDLEEVRRRGARRRPARAPGAQGVPVLAGVIAAACAAGIVAVTVSALPPSAPVGGSAVTVQPTATVVPTAGPPLVTPTPTLTGIGPTGLPDSTPTAVPGSEQGLQAPSATVVPLSPGQTFPARDTPGWNPFAVAYEIPDVATAASTAAALPPGVQLGQDLGQYRLEPTVPGQFCDGADVDTVAGRQWSWAEDPQSNDLTQVSVTMVVTGWPTGGGARAFRDAVEDTGACRWMSDPTSLGAASVPGADEAWAASFADGGGDSTRGAARVGDLVVGVEVWNPPSRSTAEVQRLLAASAAALAASGLPAASGR</sequence>